<name>A0ACC0CPZ9_9PEZI</name>
<dbReference type="EMBL" id="MU394371">
    <property type="protein sequence ID" value="KAI6082447.1"/>
    <property type="molecule type" value="Genomic_DNA"/>
</dbReference>
<sequence>MFNITEAFVNSPTCTKIDNMNLEFIQICMQIKETQRAGWVRRGIEDGESVADHTFGVLLLILQATEQLPAETRLKALEMAIAHDLPEAIIGDYTPADHVSKERKRTEEGLAMDFLQCLAPSPTTETLRARLAEYNEHQTSISRLVHQADKLEPLVQALRYSKMFLEAHDLEDFKAHIEYIEDPTLASIGKASLEQWDLSRPKVQYIFLVGGPGVGKGTQCKRLAQEYTACFSLGELLRQEANNEQGQFQAFIKRSFEESVSVPGELAMWILRDRILAAANAGKSLIVLDGFPRSLQQLKAFMTEISLDFGTLYLSCPVEILNERLEARARSSNRPDDLDARIRTSRAQEFEASNSALLAKLRHHAFRKVDGSRTEDDVASNVKICLQELRSEIRTKT</sequence>
<proteinExistence type="predicted"/>
<organism evidence="1 2">
    <name type="scientific">Hypoxylon rubiginosum</name>
    <dbReference type="NCBI Taxonomy" id="110542"/>
    <lineage>
        <taxon>Eukaryota</taxon>
        <taxon>Fungi</taxon>
        <taxon>Dikarya</taxon>
        <taxon>Ascomycota</taxon>
        <taxon>Pezizomycotina</taxon>
        <taxon>Sordariomycetes</taxon>
        <taxon>Xylariomycetidae</taxon>
        <taxon>Xylariales</taxon>
        <taxon>Hypoxylaceae</taxon>
        <taxon>Hypoxylon</taxon>
    </lineage>
</organism>
<accession>A0ACC0CPZ9</accession>
<dbReference type="Proteomes" id="UP001497680">
    <property type="component" value="Unassembled WGS sequence"/>
</dbReference>
<gene>
    <name evidence="1" type="ORF">F4821DRAFT_215391</name>
</gene>
<evidence type="ECO:0000313" key="2">
    <source>
        <dbReference type="Proteomes" id="UP001497680"/>
    </source>
</evidence>
<comment type="caution">
    <text evidence="1">The sequence shown here is derived from an EMBL/GenBank/DDBJ whole genome shotgun (WGS) entry which is preliminary data.</text>
</comment>
<protein>
    <submittedName>
        <fullName evidence="1">Uncharacterized protein</fullName>
    </submittedName>
</protein>
<keyword evidence="2" id="KW-1185">Reference proteome</keyword>
<evidence type="ECO:0000313" key="1">
    <source>
        <dbReference type="EMBL" id="KAI6082447.1"/>
    </source>
</evidence>
<reference evidence="1 2" key="1">
    <citation type="journal article" date="2022" name="New Phytol.">
        <title>Ecological generalism drives hyperdiversity of secondary metabolite gene clusters in xylarialean endophytes.</title>
        <authorList>
            <person name="Franco M.E.E."/>
            <person name="Wisecaver J.H."/>
            <person name="Arnold A.E."/>
            <person name="Ju Y.M."/>
            <person name="Slot J.C."/>
            <person name="Ahrendt S."/>
            <person name="Moore L.P."/>
            <person name="Eastman K.E."/>
            <person name="Scott K."/>
            <person name="Konkel Z."/>
            <person name="Mondo S.J."/>
            <person name="Kuo A."/>
            <person name="Hayes R.D."/>
            <person name="Haridas S."/>
            <person name="Andreopoulos B."/>
            <person name="Riley R."/>
            <person name="LaButti K."/>
            <person name="Pangilinan J."/>
            <person name="Lipzen A."/>
            <person name="Amirebrahimi M."/>
            <person name="Yan J."/>
            <person name="Adam C."/>
            <person name="Keymanesh K."/>
            <person name="Ng V."/>
            <person name="Louie K."/>
            <person name="Northen T."/>
            <person name="Drula E."/>
            <person name="Henrissat B."/>
            <person name="Hsieh H.M."/>
            <person name="Youens-Clark K."/>
            <person name="Lutzoni F."/>
            <person name="Miadlikowska J."/>
            <person name="Eastwood D.C."/>
            <person name="Hamelin R.C."/>
            <person name="Grigoriev I.V."/>
            <person name="U'Ren J.M."/>
        </authorList>
    </citation>
    <scope>NUCLEOTIDE SEQUENCE [LARGE SCALE GENOMIC DNA]</scope>
    <source>
        <strain evidence="1 2">ER1909</strain>
    </source>
</reference>